<reference evidence="3" key="1">
    <citation type="submission" date="2017-03" db="EMBL/GenBank/DDBJ databases">
        <title>Bacillus sp. V-88(T) DSM27956, whole genome shotgun sequencing project.</title>
        <authorList>
            <person name="Dastager S.G."/>
            <person name="Neurgaonkar P.S."/>
            <person name="Dharne M.S."/>
        </authorList>
    </citation>
    <scope>NUCLEOTIDE SEQUENCE [LARGE SCALE GENOMIC DNA]</scope>
    <source>
        <strain evidence="3">DSM 25145</strain>
    </source>
</reference>
<protein>
    <submittedName>
        <fullName evidence="2">Uncharacterized protein</fullName>
    </submittedName>
</protein>
<evidence type="ECO:0000256" key="1">
    <source>
        <dbReference type="SAM" id="MobiDB-lite"/>
    </source>
</evidence>
<accession>A0ABX4EGY3</accession>
<name>A0ABX4EGY3_9BACI</name>
<organism evidence="2 3">
    <name type="scientific">Domibacillus enclensis</name>
    <dbReference type="NCBI Taxonomy" id="1017273"/>
    <lineage>
        <taxon>Bacteria</taxon>
        <taxon>Bacillati</taxon>
        <taxon>Bacillota</taxon>
        <taxon>Bacilli</taxon>
        <taxon>Bacillales</taxon>
        <taxon>Bacillaceae</taxon>
        <taxon>Domibacillus</taxon>
    </lineage>
</organism>
<keyword evidence="3" id="KW-1185">Reference proteome</keyword>
<dbReference type="EMBL" id="MWSK01000002">
    <property type="protein sequence ID" value="OXS79206.1"/>
    <property type="molecule type" value="Genomic_DNA"/>
</dbReference>
<comment type="caution">
    <text evidence="2">The sequence shown here is derived from an EMBL/GenBank/DDBJ whole genome shotgun (WGS) entry which is preliminary data.</text>
</comment>
<proteinExistence type="predicted"/>
<dbReference type="Proteomes" id="UP000215545">
    <property type="component" value="Unassembled WGS sequence"/>
</dbReference>
<evidence type="ECO:0000313" key="3">
    <source>
        <dbReference type="Proteomes" id="UP000215545"/>
    </source>
</evidence>
<sequence>MNLNNLADESLDSSFSWKSTHRGSGLPAPLFYVANAEPAQSARLFQPVRSSHGSLRRLPSARCGSNKAVKIKMLEKGLISMTNKLLYKKHLLFFHTNN</sequence>
<feature type="compositionally biased region" description="Polar residues" evidence="1">
    <location>
        <begin position="1"/>
        <end position="18"/>
    </location>
</feature>
<feature type="region of interest" description="Disordered" evidence="1">
    <location>
        <begin position="1"/>
        <end position="22"/>
    </location>
</feature>
<evidence type="ECO:0000313" key="2">
    <source>
        <dbReference type="EMBL" id="OXS79206.1"/>
    </source>
</evidence>
<gene>
    <name evidence="2" type="ORF">B1B05_05385</name>
</gene>